<dbReference type="CDD" id="cd00038">
    <property type="entry name" value="CAP_ED"/>
    <property type="match status" value="1"/>
</dbReference>
<feature type="compositionally biased region" description="Basic and acidic residues" evidence="2">
    <location>
        <begin position="492"/>
        <end position="502"/>
    </location>
</feature>
<evidence type="ECO:0000256" key="2">
    <source>
        <dbReference type="SAM" id="MobiDB-lite"/>
    </source>
</evidence>
<dbReference type="Gene3D" id="2.60.120.10">
    <property type="entry name" value="Jelly Rolls"/>
    <property type="match status" value="2"/>
</dbReference>
<feature type="domain" description="EF-hand" evidence="4">
    <location>
        <begin position="146"/>
        <end position="181"/>
    </location>
</feature>
<name>A0A5B8MGY9_9CHLO</name>
<dbReference type="PANTHER" id="PTHR23011:SF28">
    <property type="entry name" value="CYCLIC NUCLEOTIDE-BINDING DOMAIN CONTAINING PROTEIN"/>
    <property type="match status" value="1"/>
</dbReference>
<dbReference type="PANTHER" id="PTHR23011">
    <property type="entry name" value="CYCLIC NUCLEOTIDE-BINDING DOMAIN CONTAINING PROTEIN"/>
    <property type="match status" value="1"/>
</dbReference>
<dbReference type="Gene3D" id="1.10.238.10">
    <property type="entry name" value="EF-hand"/>
    <property type="match status" value="1"/>
</dbReference>
<dbReference type="PROSITE" id="PS50222">
    <property type="entry name" value="EF_HAND_2"/>
    <property type="match status" value="2"/>
</dbReference>
<feature type="region of interest" description="Disordered" evidence="2">
    <location>
        <begin position="490"/>
        <end position="517"/>
    </location>
</feature>
<dbReference type="CDD" id="cd00051">
    <property type="entry name" value="EFh"/>
    <property type="match status" value="1"/>
</dbReference>
<dbReference type="InterPro" id="IPR002048">
    <property type="entry name" value="EF_hand_dom"/>
</dbReference>
<dbReference type="InterPro" id="IPR018490">
    <property type="entry name" value="cNMP-bd_dom_sf"/>
</dbReference>
<gene>
    <name evidence="5" type="ORF">A3770_03p22070</name>
</gene>
<sequence>MVVSAAAPDAPEAVPRKLGTSGAASQLLESLAGKVEKTSSLSRYSKILRKRPQQRTEQEISFLMNGTSHVEFLASHAPGVHRDLCRVLKIKVLDKYGNLKINEFLGWAHCFYWVLSGSVELRTNFPERHPITTSQKVSGKKNKNKLGKAEVESLFKMVDTDHSGAIDAEEMCDAFGMIGMNVSLEQIHDLLAEYDDDFSGTIDLEEFMEIMESILSGGSKIKSSHWRTSTQNESEQIIDLEKDSCFGSNSILGANTPLDCVLMSRETTHLVCLEKTEYERILERGFDGTLAQKISILGKTPVMKEVIRHSDIKGLAYSMRRDDILKGTVIIREGERPDGVYFIISGECKLLQRIPESMHQEFMQKSRSRKYSVRSDTFSPHRYQRMGSRGPSQVKRKAFSNRFLSRQFEIGIVTSGNIVGEACLFGVDACSQVSVVAHTNLSVLILERDDLSKHIHAMDLDKLKEHFIPRTEWHKEHLSKIASTAMALASESKAEKEEEKDGGLLPALPKPKSKRKSSILPPLGAEFIPTISQKSLDTEKKALLSAKNMQRLRNQKVPQSTMLAFSAIMNTRESVSVKIAQRHYTSLGTSYFKNQMVSSMKTDIVIPKRFCKTIRTKPSSYIDLQSPSEASSIDVNVSALSSTAPVLRSETRSDREEDFQPSSTTFMTEPGLS</sequence>
<evidence type="ECO:0000259" key="4">
    <source>
        <dbReference type="PROSITE" id="PS50222"/>
    </source>
</evidence>
<dbReference type="STRING" id="1764295.A0A5B8MGY9"/>
<dbReference type="SUPFAM" id="SSF51206">
    <property type="entry name" value="cAMP-binding domain-like"/>
    <property type="match status" value="2"/>
</dbReference>
<organism evidence="5 6">
    <name type="scientific">Chloropicon primus</name>
    <dbReference type="NCBI Taxonomy" id="1764295"/>
    <lineage>
        <taxon>Eukaryota</taxon>
        <taxon>Viridiplantae</taxon>
        <taxon>Chlorophyta</taxon>
        <taxon>Chloropicophyceae</taxon>
        <taxon>Chloropicales</taxon>
        <taxon>Chloropicaceae</taxon>
        <taxon>Chloropicon</taxon>
    </lineage>
</organism>
<dbReference type="GO" id="GO:0005509">
    <property type="term" value="F:calcium ion binding"/>
    <property type="evidence" value="ECO:0007669"/>
    <property type="project" value="InterPro"/>
</dbReference>
<evidence type="ECO:0008006" key="7">
    <source>
        <dbReference type="Google" id="ProtNLM"/>
    </source>
</evidence>
<dbReference type="InterPro" id="IPR011992">
    <property type="entry name" value="EF-hand-dom_pair"/>
</dbReference>
<dbReference type="AlphaFoldDB" id="A0A5B8MGY9"/>
<dbReference type="InterPro" id="IPR018247">
    <property type="entry name" value="EF_Hand_1_Ca_BS"/>
</dbReference>
<dbReference type="EMBL" id="CP031036">
    <property type="protein sequence ID" value="QDZ19689.1"/>
    <property type="molecule type" value="Genomic_DNA"/>
</dbReference>
<keyword evidence="1" id="KW-0106">Calcium</keyword>
<dbReference type="InterPro" id="IPR000595">
    <property type="entry name" value="cNMP-bd_dom"/>
</dbReference>
<protein>
    <recommendedName>
        <fullName evidence="7">Calmodulin</fullName>
    </recommendedName>
</protein>
<keyword evidence="6" id="KW-1185">Reference proteome</keyword>
<dbReference type="PROSITE" id="PS50042">
    <property type="entry name" value="CNMP_BINDING_3"/>
    <property type="match status" value="1"/>
</dbReference>
<reference evidence="5 6" key="1">
    <citation type="submission" date="2018-07" db="EMBL/GenBank/DDBJ databases">
        <title>The complete nuclear genome of the prasinophyte Chloropicon primus (CCMP1205).</title>
        <authorList>
            <person name="Pombert J.-F."/>
            <person name="Otis C."/>
            <person name="Turmel M."/>
            <person name="Lemieux C."/>
        </authorList>
    </citation>
    <scope>NUCLEOTIDE SEQUENCE [LARGE SCALE GENOMIC DNA]</scope>
    <source>
        <strain evidence="5 6">CCMP1205</strain>
    </source>
</reference>
<proteinExistence type="predicted"/>
<dbReference type="Pfam" id="PF13499">
    <property type="entry name" value="EF-hand_7"/>
    <property type="match status" value="1"/>
</dbReference>
<dbReference type="SUPFAM" id="SSF47473">
    <property type="entry name" value="EF-hand"/>
    <property type="match status" value="1"/>
</dbReference>
<accession>A0A5B8MGY9</accession>
<dbReference type="PROSITE" id="PS00018">
    <property type="entry name" value="EF_HAND_1"/>
    <property type="match status" value="1"/>
</dbReference>
<feature type="region of interest" description="Disordered" evidence="2">
    <location>
        <begin position="644"/>
        <end position="673"/>
    </location>
</feature>
<dbReference type="SMART" id="SM00054">
    <property type="entry name" value="EFh"/>
    <property type="match status" value="2"/>
</dbReference>
<dbReference type="OrthoDB" id="186625at2759"/>
<feature type="domain" description="EF-hand" evidence="4">
    <location>
        <begin position="182"/>
        <end position="217"/>
    </location>
</feature>
<dbReference type="Proteomes" id="UP000316726">
    <property type="component" value="Chromosome 3"/>
</dbReference>
<evidence type="ECO:0000256" key="1">
    <source>
        <dbReference type="ARBA" id="ARBA00022837"/>
    </source>
</evidence>
<evidence type="ECO:0000259" key="3">
    <source>
        <dbReference type="PROSITE" id="PS50042"/>
    </source>
</evidence>
<dbReference type="InterPro" id="IPR014710">
    <property type="entry name" value="RmlC-like_jellyroll"/>
</dbReference>
<feature type="domain" description="Cyclic nucleotide-binding" evidence="3">
    <location>
        <begin position="303"/>
        <end position="453"/>
    </location>
</feature>
<evidence type="ECO:0000313" key="5">
    <source>
        <dbReference type="EMBL" id="QDZ19689.1"/>
    </source>
</evidence>
<evidence type="ECO:0000313" key="6">
    <source>
        <dbReference type="Proteomes" id="UP000316726"/>
    </source>
</evidence>